<dbReference type="EMBL" id="BLAL01000165">
    <property type="protein sequence ID" value="GES87385.1"/>
    <property type="molecule type" value="Genomic_DNA"/>
</dbReference>
<accession>A0A8H3LJL0</accession>
<proteinExistence type="predicted"/>
<dbReference type="OrthoDB" id="2436253at2759"/>
<dbReference type="AlphaFoldDB" id="A0A8H3LJL0"/>
<dbReference type="Proteomes" id="UP000615446">
    <property type="component" value="Unassembled WGS sequence"/>
</dbReference>
<comment type="caution">
    <text evidence="1">The sequence shown here is derived from an EMBL/GenBank/DDBJ whole genome shotgun (WGS) entry which is preliminary data.</text>
</comment>
<sequence>MEGSPSQSGSSSSNIAVLNENMSDNQALIDPTPFNYYSKESVIRLELHLRTWVTILERICFSPIVLSKELRDNVYSSLAKFAEIHRKTTLVIEIGLDNSFRPNFNQFNH</sequence>
<organism evidence="1 2">
    <name type="scientific">Rhizophagus clarus</name>
    <dbReference type="NCBI Taxonomy" id="94130"/>
    <lineage>
        <taxon>Eukaryota</taxon>
        <taxon>Fungi</taxon>
        <taxon>Fungi incertae sedis</taxon>
        <taxon>Mucoromycota</taxon>
        <taxon>Glomeromycotina</taxon>
        <taxon>Glomeromycetes</taxon>
        <taxon>Glomerales</taxon>
        <taxon>Glomeraceae</taxon>
        <taxon>Rhizophagus</taxon>
    </lineage>
</organism>
<evidence type="ECO:0000313" key="1">
    <source>
        <dbReference type="EMBL" id="GES87385.1"/>
    </source>
</evidence>
<gene>
    <name evidence="1" type="ORF">RCL2_001438200</name>
</gene>
<name>A0A8H3LJL0_9GLOM</name>
<evidence type="ECO:0000313" key="2">
    <source>
        <dbReference type="Proteomes" id="UP000615446"/>
    </source>
</evidence>
<protein>
    <submittedName>
        <fullName evidence="1">Uncharacterized protein</fullName>
    </submittedName>
</protein>
<reference evidence="1" key="1">
    <citation type="submission" date="2019-10" db="EMBL/GenBank/DDBJ databases">
        <title>Conservation and host-specific expression of non-tandemly repeated heterogenous ribosome RNA gene in arbuscular mycorrhizal fungi.</title>
        <authorList>
            <person name="Maeda T."/>
            <person name="Kobayashi Y."/>
            <person name="Nakagawa T."/>
            <person name="Ezawa T."/>
            <person name="Yamaguchi K."/>
            <person name="Bino T."/>
            <person name="Nishimoto Y."/>
            <person name="Shigenobu S."/>
            <person name="Kawaguchi M."/>
        </authorList>
    </citation>
    <scope>NUCLEOTIDE SEQUENCE</scope>
    <source>
        <strain evidence="1">HR1</strain>
    </source>
</reference>